<dbReference type="OrthoDB" id="5951731at2759"/>
<dbReference type="VEuPathDB" id="MicrosporidiaDB:M896_060390"/>
<evidence type="ECO:0000313" key="3">
    <source>
        <dbReference type="Proteomes" id="UP000031056"/>
    </source>
</evidence>
<dbReference type="HOGENOM" id="CLU_036314_0_0_1"/>
<comment type="caution">
    <text evidence="2">The sequence shown here is derived from an EMBL/GenBank/DDBJ whole genome shotgun (WGS) entry which is preliminary data.</text>
</comment>
<dbReference type="STRING" id="1354746.A0A0B2UEM6"/>
<sequence>MQMILVFIAIAICITENVSVDFRTPDGQILLPERIPSTPVLFMEFKAFSRKFRLMLNDSSHCINGITMKKSLCDFSISSQSQDDCYGSLSFCGEISGKFILGQYIYNIRSTMASHIHISQVEYPVSNPNKINELISTVSTAKVTSDTQKRLPIFLINDFERVQEVGPSINQDTMQMFNISKKILEKNKWKRYNINLKLNGILNVVHSPLNVRQTNVPWAQTISEDHTEGLEQFDNIRMLKTFSDMFRSIDNKEDMMGKLMDQAGLIVLLQPSGSIVSGLTFSNGFGSSDRRFSIVRISGTDSYFHQGKVLAHEIAHSIGANHELGTKCLMKPEDSPVDNDEDAFLSNKAIDAMEHFLYKNKIRTDTINTCGNGLIDDDKECDSGLYAGSLCCTNRCRLRSGELCSN</sequence>
<dbReference type="SUPFAM" id="SSF55486">
    <property type="entry name" value="Metalloproteases ('zincins'), catalytic domain"/>
    <property type="match status" value="1"/>
</dbReference>
<keyword evidence="1" id="KW-0732">Signal</keyword>
<organism evidence="2 3">
    <name type="scientific">Ordospora colligata OC4</name>
    <dbReference type="NCBI Taxonomy" id="1354746"/>
    <lineage>
        <taxon>Eukaryota</taxon>
        <taxon>Fungi</taxon>
        <taxon>Fungi incertae sedis</taxon>
        <taxon>Microsporidia</taxon>
        <taxon>Ordosporidae</taxon>
        <taxon>Ordospora</taxon>
    </lineage>
</organism>
<proteinExistence type="predicted"/>
<dbReference type="InParanoid" id="A0A0B2UEM6"/>
<keyword evidence="3" id="KW-1185">Reference proteome</keyword>
<protein>
    <recommendedName>
        <fullName evidence="4">Peptidase M12B domain-containing protein</fullName>
    </recommendedName>
</protein>
<gene>
    <name evidence="2" type="ORF">M896_060390</name>
</gene>
<dbReference type="Gene3D" id="3.40.390.10">
    <property type="entry name" value="Collagenase (Catalytic Domain)"/>
    <property type="match status" value="1"/>
</dbReference>
<dbReference type="EMBL" id="JOKQ01000006">
    <property type="protein sequence ID" value="KHN69541.1"/>
    <property type="molecule type" value="Genomic_DNA"/>
</dbReference>
<feature type="signal peptide" evidence="1">
    <location>
        <begin position="1"/>
        <end position="19"/>
    </location>
</feature>
<dbReference type="PANTHER" id="PTHR11905:SF159">
    <property type="entry name" value="ADAM METALLOPROTEASE"/>
    <property type="match status" value="1"/>
</dbReference>
<accession>A0A0B2UEM6</accession>
<feature type="chain" id="PRO_5002078881" description="Peptidase M12B domain-containing protein" evidence="1">
    <location>
        <begin position="20"/>
        <end position="406"/>
    </location>
</feature>
<dbReference type="GO" id="GO:0008237">
    <property type="term" value="F:metallopeptidase activity"/>
    <property type="evidence" value="ECO:0007669"/>
    <property type="project" value="InterPro"/>
</dbReference>
<name>A0A0B2UEM6_9MICR</name>
<dbReference type="GeneID" id="26261910"/>
<dbReference type="PANTHER" id="PTHR11905">
    <property type="entry name" value="ADAM A DISINTEGRIN AND METALLOPROTEASE DOMAIN"/>
    <property type="match status" value="1"/>
</dbReference>
<dbReference type="InterPro" id="IPR024079">
    <property type="entry name" value="MetalloPept_cat_dom_sf"/>
</dbReference>
<dbReference type="RefSeq" id="XP_014563583.1">
    <property type="nucleotide sequence ID" value="XM_014708097.1"/>
</dbReference>
<dbReference type="Proteomes" id="UP000031056">
    <property type="component" value="Unassembled WGS sequence"/>
</dbReference>
<evidence type="ECO:0008006" key="4">
    <source>
        <dbReference type="Google" id="ProtNLM"/>
    </source>
</evidence>
<reference evidence="2 3" key="1">
    <citation type="journal article" date="2014" name="MBio">
        <title>The Ordospora colligata genome; evolution of extreme reduction in microsporidia and host-to-parasite horizontal gene transfer.</title>
        <authorList>
            <person name="Pombert J.-F."/>
            <person name="Haag K.L."/>
            <person name="Beidas S."/>
            <person name="Ebert D."/>
            <person name="Keeling P.J."/>
        </authorList>
    </citation>
    <scope>NUCLEOTIDE SEQUENCE [LARGE SCALE GENOMIC DNA]</scope>
    <source>
        <strain evidence="2 3">OC4</strain>
    </source>
</reference>
<dbReference type="AlphaFoldDB" id="A0A0B2UEM6"/>
<evidence type="ECO:0000256" key="1">
    <source>
        <dbReference type="SAM" id="SignalP"/>
    </source>
</evidence>
<evidence type="ECO:0000313" key="2">
    <source>
        <dbReference type="EMBL" id="KHN69541.1"/>
    </source>
</evidence>